<evidence type="ECO:0000256" key="2">
    <source>
        <dbReference type="SAM" id="Phobius"/>
    </source>
</evidence>
<dbReference type="KEGG" id="kfa:Q73A0000_01660"/>
<sequence length="221" mass="25308">MEVESGANKNYWNWRKRFFSKNNYIYVANFNSMKSILLFLLFTSQFLFSQLNINHSVTLNICDNNLDGIEMVDLNNTIPLISSDATLTYKFFNTNSDAQNNINPIPNVNIVTSNKIIFVRVTALSSMIDFAVIQINLLDCSMSTSDHVFTKKTVVFPNPAHDYISINSKENFALKEIYSLDGNKIKSSKENKIFISELKPGVYILKLLKNNSFETIKFIKL</sequence>
<organism evidence="4 5">
    <name type="scientific">Kaistella flava</name>
    <name type="common">ex Peng et al. 2021</name>
    <dbReference type="NCBI Taxonomy" id="2038776"/>
    <lineage>
        <taxon>Bacteria</taxon>
        <taxon>Pseudomonadati</taxon>
        <taxon>Bacteroidota</taxon>
        <taxon>Flavobacteriia</taxon>
        <taxon>Flavobacteriales</taxon>
        <taxon>Weeksellaceae</taxon>
        <taxon>Chryseobacterium group</taxon>
        <taxon>Kaistella</taxon>
    </lineage>
</organism>
<keyword evidence="2" id="KW-0472">Membrane</keyword>
<evidence type="ECO:0000259" key="3">
    <source>
        <dbReference type="Pfam" id="PF18962"/>
    </source>
</evidence>
<dbReference type="Pfam" id="PF18962">
    <property type="entry name" value="Por_Secre_tail"/>
    <property type="match status" value="1"/>
</dbReference>
<proteinExistence type="predicted"/>
<reference evidence="4 5" key="1">
    <citation type="submission" date="2019-05" db="EMBL/GenBank/DDBJ databases">
        <title>Chryseobacterium sp. isolated from King George Island, maritime Antarctica.</title>
        <authorList>
            <person name="Peng X."/>
        </authorList>
    </citation>
    <scope>NUCLEOTIDE SEQUENCE [LARGE SCALE GENOMIC DNA]</scope>
    <source>
        <strain evidence="4 5">7-3A</strain>
    </source>
</reference>
<feature type="domain" description="Secretion system C-terminal sorting" evidence="3">
    <location>
        <begin position="155"/>
        <end position="218"/>
    </location>
</feature>
<feature type="transmembrane region" description="Helical" evidence="2">
    <location>
        <begin position="24"/>
        <end position="48"/>
    </location>
</feature>
<evidence type="ECO:0000313" key="5">
    <source>
        <dbReference type="Proteomes" id="UP000594195"/>
    </source>
</evidence>
<keyword evidence="1" id="KW-0732">Signal</keyword>
<keyword evidence="2" id="KW-0812">Transmembrane</keyword>
<dbReference type="InterPro" id="IPR026444">
    <property type="entry name" value="Secre_tail"/>
</dbReference>
<dbReference type="AlphaFoldDB" id="A0A7M2Y4I7"/>
<dbReference type="Proteomes" id="UP000594195">
    <property type="component" value="Chromosome"/>
</dbReference>
<accession>A0A7M2Y4I7</accession>
<gene>
    <name evidence="4" type="ORF">Q73A0000_01660</name>
</gene>
<evidence type="ECO:0000256" key="1">
    <source>
        <dbReference type="ARBA" id="ARBA00022729"/>
    </source>
</evidence>
<keyword evidence="5" id="KW-1185">Reference proteome</keyword>
<evidence type="ECO:0000313" key="4">
    <source>
        <dbReference type="EMBL" id="QOW09148.1"/>
    </source>
</evidence>
<dbReference type="NCBIfam" id="TIGR04183">
    <property type="entry name" value="Por_Secre_tail"/>
    <property type="match status" value="1"/>
</dbReference>
<keyword evidence="2" id="KW-1133">Transmembrane helix</keyword>
<name>A0A7M2Y4I7_9FLAO</name>
<protein>
    <submittedName>
        <fullName evidence="4">T9SS type A sorting domain-containing protein</fullName>
    </submittedName>
</protein>
<dbReference type="EMBL" id="CP040442">
    <property type="protein sequence ID" value="QOW09148.1"/>
    <property type="molecule type" value="Genomic_DNA"/>
</dbReference>